<organism evidence="1 2">
    <name type="scientific">Schizopora paradoxa</name>
    <dbReference type="NCBI Taxonomy" id="27342"/>
    <lineage>
        <taxon>Eukaryota</taxon>
        <taxon>Fungi</taxon>
        <taxon>Dikarya</taxon>
        <taxon>Basidiomycota</taxon>
        <taxon>Agaricomycotina</taxon>
        <taxon>Agaricomycetes</taxon>
        <taxon>Hymenochaetales</taxon>
        <taxon>Schizoporaceae</taxon>
        <taxon>Schizopora</taxon>
    </lineage>
</organism>
<dbReference type="OrthoDB" id="3240817at2759"/>
<dbReference type="Proteomes" id="UP000053477">
    <property type="component" value="Unassembled WGS sequence"/>
</dbReference>
<sequence length="486" mass="54723">VAGILAGDPASPNLWNLFLADFKPPEHQDDIELNGKRMSGLAQADDIAFFSTSEVAVQYKINAFLRWCSVNFLVVNIVKSVLMLFAYLSTVPPRPVIYMHDRSLDVVDEYVYVGIRFNSTQRNVFATHYENKAIKARKIANAVLGLESFIGALPPKQGCKLYLSCVDPHLTYGCEIAPDIDDSLLEKGRDVQHMFLRRLLALNPKSMTAVLFTETGIMPLQTRRLVLALRYLVYLLNLTDSHLARCALNEAINLARNGHASWWGDILHVLHLRLNAGLISNSGVTAACLATGRTDALITLDIKEVTKEVELGVENDLQVSINTSPKTKLLRDRIEKTTHGHWGTKTLAFRHYLYVLVAKHRIALTRLLLSDHCLAEEQLRRAQRNRPAFPSHLRLCRFGDGAEETPLHALFRCEGDRELLALREEFMTIAEAQLPGLSHAPTLEKMFSRIYRERKLASVLARYVHCVLSIFDSYPLLIPQRGVAHA</sequence>
<gene>
    <name evidence="1" type="ORF">SCHPADRAFT_840528</name>
</gene>
<dbReference type="InParanoid" id="A0A0H2QYN4"/>
<evidence type="ECO:0008006" key="3">
    <source>
        <dbReference type="Google" id="ProtNLM"/>
    </source>
</evidence>
<dbReference type="EMBL" id="KQ086525">
    <property type="protein sequence ID" value="KLO04484.1"/>
    <property type="molecule type" value="Genomic_DNA"/>
</dbReference>
<evidence type="ECO:0000313" key="2">
    <source>
        <dbReference type="Proteomes" id="UP000053477"/>
    </source>
</evidence>
<keyword evidence="2" id="KW-1185">Reference proteome</keyword>
<evidence type="ECO:0000313" key="1">
    <source>
        <dbReference type="EMBL" id="KLO04484.1"/>
    </source>
</evidence>
<feature type="non-terminal residue" evidence="1">
    <location>
        <position position="1"/>
    </location>
</feature>
<dbReference type="AlphaFoldDB" id="A0A0H2QYN4"/>
<accession>A0A0H2QYN4</accession>
<protein>
    <recommendedName>
        <fullName evidence="3">Reverse transcriptase domain-containing protein</fullName>
    </recommendedName>
</protein>
<name>A0A0H2QYN4_9AGAM</name>
<proteinExistence type="predicted"/>
<dbReference type="STRING" id="27342.A0A0H2QYN4"/>
<reference evidence="1 2" key="1">
    <citation type="submission" date="2015-04" db="EMBL/GenBank/DDBJ databases">
        <title>Complete genome sequence of Schizopora paradoxa KUC8140, a cosmopolitan wood degrader in East Asia.</title>
        <authorList>
            <consortium name="DOE Joint Genome Institute"/>
            <person name="Min B."/>
            <person name="Park H."/>
            <person name="Jang Y."/>
            <person name="Kim J.-J."/>
            <person name="Kim K.H."/>
            <person name="Pangilinan J."/>
            <person name="Lipzen A."/>
            <person name="Riley R."/>
            <person name="Grigoriev I.V."/>
            <person name="Spatafora J.W."/>
            <person name="Choi I.-G."/>
        </authorList>
    </citation>
    <scope>NUCLEOTIDE SEQUENCE [LARGE SCALE GENOMIC DNA]</scope>
    <source>
        <strain evidence="1 2">KUC8140</strain>
    </source>
</reference>